<feature type="region of interest" description="Disordered" evidence="1">
    <location>
        <begin position="81"/>
        <end position="119"/>
    </location>
</feature>
<feature type="compositionally biased region" description="Polar residues" evidence="1">
    <location>
        <begin position="105"/>
        <end position="115"/>
    </location>
</feature>
<accession>A0A9W9Y8H8</accession>
<sequence>MPSPALKRYLPKLNPSCKAFFQRPRPAGQPTKIPFVRATAISLWSDADIPDRHITFVSGHSNEQSLAHYSSLPSGPQLRKFSDTISNALGNGSSSRAESSSTTTVISPSKTSAPSARSHMHDNFKQHDCEQFSFDERVSF</sequence>
<evidence type="ECO:0000313" key="2">
    <source>
        <dbReference type="EMBL" id="KAJ7323479.1"/>
    </source>
</evidence>
<dbReference type="AlphaFoldDB" id="A0A9W9Y8H8"/>
<proteinExistence type="predicted"/>
<comment type="caution">
    <text evidence="2">The sequence shown here is derived from an EMBL/GenBank/DDBJ whole genome shotgun (WGS) entry which is preliminary data.</text>
</comment>
<name>A0A9W9Y8H8_9CNID</name>
<dbReference type="EMBL" id="MU827813">
    <property type="protein sequence ID" value="KAJ7323479.1"/>
    <property type="molecule type" value="Genomic_DNA"/>
</dbReference>
<evidence type="ECO:0000256" key="1">
    <source>
        <dbReference type="SAM" id="MobiDB-lite"/>
    </source>
</evidence>
<dbReference type="Proteomes" id="UP001163046">
    <property type="component" value="Unassembled WGS sequence"/>
</dbReference>
<protein>
    <submittedName>
        <fullName evidence="2">Uncharacterized protein</fullName>
    </submittedName>
</protein>
<dbReference type="OrthoDB" id="5979632at2759"/>
<organism evidence="2 3">
    <name type="scientific">Desmophyllum pertusum</name>
    <dbReference type="NCBI Taxonomy" id="174260"/>
    <lineage>
        <taxon>Eukaryota</taxon>
        <taxon>Metazoa</taxon>
        <taxon>Cnidaria</taxon>
        <taxon>Anthozoa</taxon>
        <taxon>Hexacorallia</taxon>
        <taxon>Scleractinia</taxon>
        <taxon>Caryophylliina</taxon>
        <taxon>Caryophylliidae</taxon>
        <taxon>Desmophyllum</taxon>
    </lineage>
</organism>
<evidence type="ECO:0000313" key="3">
    <source>
        <dbReference type="Proteomes" id="UP001163046"/>
    </source>
</evidence>
<feature type="compositionally biased region" description="Polar residues" evidence="1">
    <location>
        <begin position="83"/>
        <end position="92"/>
    </location>
</feature>
<feature type="compositionally biased region" description="Low complexity" evidence="1">
    <location>
        <begin position="93"/>
        <end position="104"/>
    </location>
</feature>
<keyword evidence="3" id="KW-1185">Reference proteome</keyword>
<reference evidence="2" key="1">
    <citation type="submission" date="2023-01" db="EMBL/GenBank/DDBJ databases">
        <title>Genome assembly of the deep-sea coral Lophelia pertusa.</title>
        <authorList>
            <person name="Herrera S."/>
            <person name="Cordes E."/>
        </authorList>
    </citation>
    <scope>NUCLEOTIDE SEQUENCE</scope>
    <source>
        <strain evidence="2">USNM1676648</strain>
        <tissue evidence="2">Polyp</tissue>
    </source>
</reference>
<gene>
    <name evidence="2" type="ORF">OS493_031403</name>
</gene>